<dbReference type="Pfam" id="PF00440">
    <property type="entry name" value="TetR_N"/>
    <property type="match status" value="1"/>
</dbReference>
<evidence type="ECO:0000313" key="5">
    <source>
        <dbReference type="EMBL" id="MFD1192535.1"/>
    </source>
</evidence>
<organism evidence="5 6">
    <name type="scientific">Phenylobacterium conjunctum</name>
    <dbReference type="NCBI Taxonomy" id="1298959"/>
    <lineage>
        <taxon>Bacteria</taxon>
        <taxon>Pseudomonadati</taxon>
        <taxon>Pseudomonadota</taxon>
        <taxon>Alphaproteobacteria</taxon>
        <taxon>Caulobacterales</taxon>
        <taxon>Caulobacteraceae</taxon>
        <taxon>Phenylobacterium</taxon>
    </lineage>
</organism>
<keyword evidence="6" id="KW-1185">Reference proteome</keyword>
<dbReference type="Gene3D" id="1.10.357.10">
    <property type="entry name" value="Tetracycline Repressor, domain 2"/>
    <property type="match status" value="1"/>
</dbReference>
<dbReference type="PANTHER" id="PTHR30055">
    <property type="entry name" value="HTH-TYPE TRANSCRIPTIONAL REGULATOR RUTR"/>
    <property type="match status" value="1"/>
</dbReference>
<evidence type="ECO:0000259" key="4">
    <source>
        <dbReference type="Pfam" id="PF00440"/>
    </source>
</evidence>
<dbReference type="InterPro" id="IPR050109">
    <property type="entry name" value="HTH-type_TetR-like_transc_reg"/>
</dbReference>
<sequence length="223" mass="24182">MTLREAKSRGAAAETLKRVARRLFAERGVDGVTVRQIAEAAGQKNHAAVGYYFGSKEALIRELVVDGARLIDEARNAWLDRLEAQGGPRAVAEVVDALVYPSLAAQDRENDYNRFIVMLSTTHRDLFMDALGGRWNSGYLRCLDHLRRLTPGLTATLQSQRFVFLGASLGSVLAMREAELADASREHPTWGSAQTLAHFAQGLTAMLTAPAPPEPALDPAAAG</sequence>
<dbReference type="SUPFAM" id="SSF46689">
    <property type="entry name" value="Homeodomain-like"/>
    <property type="match status" value="1"/>
</dbReference>
<keyword evidence="2" id="KW-0238">DNA-binding</keyword>
<comment type="caution">
    <text evidence="5">The sequence shown here is derived from an EMBL/GenBank/DDBJ whole genome shotgun (WGS) entry which is preliminary data.</text>
</comment>
<evidence type="ECO:0000313" key="6">
    <source>
        <dbReference type="Proteomes" id="UP001597216"/>
    </source>
</evidence>
<name>A0ABW3T732_9CAUL</name>
<keyword evidence="1" id="KW-0805">Transcription regulation</keyword>
<protein>
    <submittedName>
        <fullName evidence="5">TetR/AcrR family transcriptional regulator</fullName>
    </submittedName>
</protein>
<evidence type="ECO:0000256" key="3">
    <source>
        <dbReference type="ARBA" id="ARBA00023163"/>
    </source>
</evidence>
<evidence type="ECO:0000256" key="1">
    <source>
        <dbReference type="ARBA" id="ARBA00023015"/>
    </source>
</evidence>
<feature type="domain" description="HTH tetR-type" evidence="4">
    <location>
        <begin position="19"/>
        <end position="63"/>
    </location>
</feature>
<dbReference type="PANTHER" id="PTHR30055:SF234">
    <property type="entry name" value="HTH-TYPE TRANSCRIPTIONAL REGULATOR BETI"/>
    <property type="match status" value="1"/>
</dbReference>
<keyword evidence="3" id="KW-0804">Transcription</keyword>
<reference evidence="6" key="1">
    <citation type="journal article" date="2019" name="Int. J. Syst. Evol. Microbiol.">
        <title>The Global Catalogue of Microorganisms (GCM) 10K type strain sequencing project: providing services to taxonomists for standard genome sequencing and annotation.</title>
        <authorList>
            <consortium name="The Broad Institute Genomics Platform"/>
            <consortium name="The Broad Institute Genome Sequencing Center for Infectious Disease"/>
            <person name="Wu L."/>
            <person name="Ma J."/>
        </authorList>
    </citation>
    <scope>NUCLEOTIDE SEQUENCE [LARGE SCALE GENOMIC DNA]</scope>
    <source>
        <strain evidence="6">CCUG 55074</strain>
    </source>
</reference>
<gene>
    <name evidence="5" type="ORF">ACFQ27_18235</name>
</gene>
<proteinExistence type="predicted"/>
<dbReference type="Proteomes" id="UP001597216">
    <property type="component" value="Unassembled WGS sequence"/>
</dbReference>
<dbReference type="InterPro" id="IPR001647">
    <property type="entry name" value="HTH_TetR"/>
</dbReference>
<accession>A0ABW3T732</accession>
<dbReference type="RefSeq" id="WP_374345929.1">
    <property type="nucleotide sequence ID" value="NZ_JBHTLQ010000062.1"/>
</dbReference>
<evidence type="ECO:0000256" key="2">
    <source>
        <dbReference type="ARBA" id="ARBA00023125"/>
    </source>
</evidence>
<dbReference type="InterPro" id="IPR009057">
    <property type="entry name" value="Homeodomain-like_sf"/>
</dbReference>
<dbReference type="EMBL" id="JBHTLQ010000062">
    <property type="protein sequence ID" value="MFD1192535.1"/>
    <property type="molecule type" value="Genomic_DNA"/>
</dbReference>